<accession>A0A0K2VA27</accession>
<organism evidence="1">
    <name type="scientific">Lepeophtheirus salmonis</name>
    <name type="common">Salmon louse</name>
    <name type="synonym">Caligus salmonis</name>
    <dbReference type="NCBI Taxonomy" id="72036"/>
    <lineage>
        <taxon>Eukaryota</taxon>
        <taxon>Metazoa</taxon>
        <taxon>Ecdysozoa</taxon>
        <taxon>Arthropoda</taxon>
        <taxon>Crustacea</taxon>
        <taxon>Multicrustacea</taxon>
        <taxon>Hexanauplia</taxon>
        <taxon>Copepoda</taxon>
        <taxon>Siphonostomatoida</taxon>
        <taxon>Caligidae</taxon>
        <taxon>Lepeophtheirus</taxon>
    </lineage>
</organism>
<dbReference type="EMBL" id="HACA01029661">
    <property type="protein sequence ID" value="CDW47022.1"/>
    <property type="molecule type" value="Transcribed_RNA"/>
</dbReference>
<name>A0A0K2VA27_LEPSM</name>
<reference evidence="1" key="1">
    <citation type="submission" date="2014-05" db="EMBL/GenBank/DDBJ databases">
        <authorList>
            <person name="Chronopoulou M."/>
        </authorList>
    </citation>
    <scope>NUCLEOTIDE SEQUENCE</scope>
    <source>
        <tissue evidence="1">Whole organism</tissue>
    </source>
</reference>
<proteinExistence type="predicted"/>
<feature type="non-terminal residue" evidence="1">
    <location>
        <position position="1"/>
    </location>
</feature>
<sequence>SSSYDTLNTLKRLIIILYKLHIYMFESMDPTIVFTKKKQKTDVKQTPSTPFEATTPFETIQAVVLGYS</sequence>
<dbReference type="AlphaFoldDB" id="A0A0K2VA27"/>
<protein>
    <submittedName>
        <fullName evidence="1">Uncharacterized protein</fullName>
    </submittedName>
</protein>
<evidence type="ECO:0000313" key="1">
    <source>
        <dbReference type="EMBL" id="CDW47022.1"/>
    </source>
</evidence>